<organism evidence="2 3">
    <name type="scientific">Agaribacillus aureus</name>
    <dbReference type="NCBI Taxonomy" id="3051825"/>
    <lineage>
        <taxon>Bacteria</taxon>
        <taxon>Pseudomonadati</taxon>
        <taxon>Bacteroidota</taxon>
        <taxon>Cytophagia</taxon>
        <taxon>Cytophagales</taxon>
        <taxon>Splendidivirgaceae</taxon>
        <taxon>Agaribacillus</taxon>
    </lineage>
</organism>
<proteinExistence type="predicted"/>
<dbReference type="Proteomes" id="UP001172083">
    <property type="component" value="Unassembled WGS sequence"/>
</dbReference>
<dbReference type="InterPro" id="IPR021255">
    <property type="entry name" value="DUF2807"/>
</dbReference>
<dbReference type="Gene3D" id="2.160.20.120">
    <property type="match status" value="1"/>
</dbReference>
<accession>A0ABT8LG42</accession>
<feature type="domain" description="Putative auto-transporter adhesin head GIN" evidence="1">
    <location>
        <begin position="36"/>
        <end position="238"/>
    </location>
</feature>
<reference evidence="2" key="1">
    <citation type="submission" date="2023-06" db="EMBL/GenBank/DDBJ databases">
        <title>Genomic of Agaribacillus aureum.</title>
        <authorList>
            <person name="Wang G."/>
        </authorList>
    </citation>
    <scope>NUCLEOTIDE SEQUENCE</scope>
    <source>
        <strain evidence="2">BMA12</strain>
    </source>
</reference>
<keyword evidence="3" id="KW-1185">Reference proteome</keyword>
<dbReference type="RefSeq" id="WP_346762100.1">
    <property type="nucleotide sequence ID" value="NZ_JAUJEB010000010.1"/>
</dbReference>
<evidence type="ECO:0000313" key="2">
    <source>
        <dbReference type="EMBL" id="MDN5216763.1"/>
    </source>
</evidence>
<gene>
    <name evidence="2" type="ORF">QQ020_32130</name>
</gene>
<protein>
    <submittedName>
        <fullName evidence="2">DUF2807 domain-containing protein</fullName>
    </submittedName>
</protein>
<evidence type="ECO:0000313" key="3">
    <source>
        <dbReference type="Proteomes" id="UP001172083"/>
    </source>
</evidence>
<comment type="caution">
    <text evidence="2">The sequence shown here is derived from an EMBL/GenBank/DDBJ whole genome shotgun (WGS) entry which is preliminary data.</text>
</comment>
<name>A0ABT8LG42_9BACT</name>
<dbReference type="EMBL" id="JAUJEB010000010">
    <property type="protein sequence ID" value="MDN5216763.1"/>
    <property type="molecule type" value="Genomic_DNA"/>
</dbReference>
<dbReference type="Pfam" id="PF10988">
    <property type="entry name" value="DUF2807"/>
    <property type="match status" value="1"/>
</dbReference>
<evidence type="ECO:0000259" key="1">
    <source>
        <dbReference type="Pfam" id="PF10988"/>
    </source>
</evidence>
<sequence>MKDFYKLSFPAFLFLAVCFCLVFEGKSQNIEKAVDPFEKLIVSPKINVTLIKGDKEHVRLEYFGVEEDEVNIKVKGKTLKLFLDNARVHDKRVAVNDGRHGKRMVSIYENAEVNAIITYKHLKNLQIRGDQKVICSSPLKSEKFRIKLYGESKVKLASLETSKLKASLFGQNDLKINAGDAPTQILRLMGENVINTQKVASRYARATSYGESKVFLNSSDLFKVTAFGESKIYYSGDATLMLGLVLGDNHIDKIR</sequence>